<name>A0ABU7SL92_9ACTN</name>
<sequence length="125" mass="13402">MTRFVSPARSVPAGNRRRTNGEFRATEFARSTSLWVALAASATMLLSLIIILQNGQPSDVHFLGAHGQLPTGIALLIATAFGVLLVAVPVLVYTRVPATHRRIASRTPPPSDTQVANDDTQDRTA</sequence>
<evidence type="ECO:0000313" key="4">
    <source>
        <dbReference type="Proteomes" id="UP001339911"/>
    </source>
</evidence>
<dbReference type="Proteomes" id="UP001339911">
    <property type="component" value="Unassembled WGS sequence"/>
</dbReference>
<evidence type="ECO:0000256" key="1">
    <source>
        <dbReference type="SAM" id="MobiDB-lite"/>
    </source>
</evidence>
<keyword evidence="2" id="KW-0472">Membrane</keyword>
<comment type="caution">
    <text evidence="3">The sequence shown here is derived from an EMBL/GenBank/DDBJ whole genome shotgun (WGS) entry which is preliminary data.</text>
</comment>
<organism evidence="3 4">
    <name type="scientific">Plantactinospora veratri</name>
    <dbReference type="NCBI Taxonomy" id="1436122"/>
    <lineage>
        <taxon>Bacteria</taxon>
        <taxon>Bacillati</taxon>
        <taxon>Actinomycetota</taxon>
        <taxon>Actinomycetes</taxon>
        <taxon>Micromonosporales</taxon>
        <taxon>Micromonosporaceae</taxon>
        <taxon>Plantactinospora</taxon>
    </lineage>
</organism>
<protein>
    <recommendedName>
        <fullName evidence="5">Lipopolysaccharide assembly protein A domain-containing protein</fullName>
    </recommendedName>
</protein>
<keyword evidence="2" id="KW-1133">Transmembrane helix</keyword>
<feature type="transmembrane region" description="Helical" evidence="2">
    <location>
        <begin position="34"/>
        <end position="52"/>
    </location>
</feature>
<evidence type="ECO:0008006" key="5">
    <source>
        <dbReference type="Google" id="ProtNLM"/>
    </source>
</evidence>
<proteinExistence type="predicted"/>
<keyword evidence="4" id="KW-1185">Reference proteome</keyword>
<gene>
    <name evidence="3" type="ORF">V1634_28085</name>
</gene>
<evidence type="ECO:0000313" key="3">
    <source>
        <dbReference type="EMBL" id="MEE6310708.1"/>
    </source>
</evidence>
<dbReference type="RefSeq" id="WP_331210737.1">
    <property type="nucleotide sequence ID" value="NZ_JAZGQL010000028.1"/>
</dbReference>
<feature type="region of interest" description="Disordered" evidence="1">
    <location>
        <begin position="101"/>
        <end position="125"/>
    </location>
</feature>
<accession>A0ABU7SL92</accession>
<keyword evidence="2" id="KW-0812">Transmembrane</keyword>
<feature type="transmembrane region" description="Helical" evidence="2">
    <location>
        <begin position="72"/>
        <end position="93"/>
    </location>
</feature>
<reference evidence="3 4" key="1">
    <citation type="submission" date="2024-01" db="EMBL/GenBank/DDBJ databases">
        <title>Genome insights into Plantactinospora veratri sp. nov.</title>
        <authorList>
            <person name="Wang L."/>
        </authorList>
    </citation>
    <scope>NUCLEOTIDE SEQUENCE [LARGE SCALE GENOMIC DNA]</scope>
    <source>
        <strain evidence="3 4">NEAU-FHS4</strain>
    </source>
</reference>
<dbReference type="EMBL" id="JAZGQL010000028">
    <property type="protein sequence ID" value="MEE6310708.1"/>
    <property type="molecule type" value="Genomic_DNA"/>
</dbReference>
<evidence type="ECO:0000256" key="2">
    <source>
        <dbReference type="SAM" id="Phobius"/>
    </source>
</evidence>